<feature type="region of interest" description="Disordered" evidence="1">
    <location>
        <begin position="1"/>
        <end position="145"/>
    </location>
</feature>
<feature type="compositionally biased region" description="Low complexity" evidence="1">
    <location>
        <begin position="354"/>
        <end position="366"/>
    </location>
</feature>
<name>A0A9P6CRE3_9AGAR</name>
<accession>A0A9P6CRE3</accession>
<feature type="compositionally biased region" description="Basic residues" evidence="1">
    <location>
        <begin position="16"/>
        <end position="29"/>
    </location>
</feature>
<feature type="compositionally biased region" description="Low complexity" evidence="1">
    <location>
        <begin position="132"/>
        <end position="145"/>
    </location>
</feature>
<dbReference type="OrthoDB" id="3238644at2759"/>
<evidence type="ECO:0000256" key="1">
    <source>
        <dbReference type="SAM" id="MobiDB-lite"/>
    </source>
</evidence>
<dbReference type="AlphaFoldDB" id="A0A9P6CRE3"/>
<dbReference type="PANTHER" id="PTHR24216:SF65">
    <property type="entry name" value="PAXILLIN-LIKE PROTEIN 1"/>
    <property type="match status" value="1"/>
</dbReference>
<proteinExistence type="predicted"/>
<dbReference type="EMBL" id="MU150229">
    <property type="protein sequence ID" value="KAF9469974.1"/>
    <property type="molecule type" value="Genomic_DNA"/>
</dbReference>
<feature type="compositionally biased region" description="Polar residues" evidence="1">
    <location>
        <begin position="570"/>
        <end position="584"/>
    </location>
</feature>
<evidence type="ECO:0000313" key="2">
    <source>
        <dbReference type="EMBL" id="KAF9469974.1"/>
    </source>
</evidence>
<feature type="region of interest" description="Disordered" evidence="1">
    <location>
        <begin position="336"/>
        <end position="409"/>
    </location>
</feature>
<feature type="compositionally biased region" description="Low complexity" evidence="1">
    <location>
        <begin position="374"/>
        <end position="388"/>
    </location>
</feature>
<feature type="compositionally biased region" description="Pro residues" evidence="1">
    <location>
        <begin position="42"/>
        <end position="60"/>
    </location>
</feature>
<dbReference type="Proteomes" id="UP000807353">
    <property type="component" value="Unassembled WGS sequence"/>
</dbReference>
<sequence length="584" mass="64068">MPPPPPLPDDDDHKSVHPPRRTRWSRKQILRNLEILGNLSAPLPPTLPPSPPASRAPSPAPSVKRKLDGPSSHESFKRPRTSSVLSDRPPPHQHHQLPAHLPASHPRPPNHTTLYNPRNEPCEDGEVREEPMLASSSRLPPSAAPTAVVTVAPNIVPIRRPKRGKPSSRHYDSLHDRYHNAGRMLKYSGDARFWSTYPPTHREYRPLQDPPPPNSPYHKHGGLIARLELVDALVCFTYSIWNRDYSRRHCYRDTWGTIEGFLSWCKLKWQAEEGMIDAEKAFIGLIFMIEAFIHGRKMTYITRSELDSEMDKAHANCKSQLLQAAIKAEQEIASGLNPGHLVPKSQATPPMLPSPASIAPSNSANSTPTTRDGSTPNTAASTSSNSPAHLAVPHGPGQTIIPGPLLPDRLQGSPIPAHVMTAMTSVTVPIGPTLVQNLKNHTALTLAAGWCMTTSQNTLNLPILARFFPNTFARVIHTTLSPTEEHEPDFEDEEGELFWPGQSITGEGLGWVCLMGKAMIKEFGKAYGYRGIDGVIPKPKPEDEEGSGTSNQAPNPLPGSGSVPHGRTPQGRTPQGYHSASLQR</sequence>
<gene>
    <name evidence="2" type="ORF">BDZ94DRAFT_46463</name>
</gene>
<comment type="caution">
    <text evidence="2">The sequence shown here is derived from an EMBL/GenBank/DDBJ whole genome shotgun (WGS) entry which is preliminary data.</text>
</comment>
<organism evidence="2 3">
    <name type="scientific">Collybia nuda</name>
    <dbReference type="NCBI Taxonomy" id="64659"/>
    <lineage>
        <taxon>Eukaryota</taxon>
        <taxon>Fungi</taxon>
        <taxon>Dikarya</taxon>
        <taxon>Basidiomycota</taxon>
        <taxon>Agaricomycotina</taxon>
        <taxon>Agaricomycetes</taxon>
        <taxon>Agaricomycetidae</taxon>
        <taxon>Agaricales</taxon>
        <taxon>Tricholomatineae</taxon>
        <taxon>Clitocybaceae</taxon>
        <taxon>Collybia</taxon>
    </lineage>
</organism>
<evidence type="ECO:0000313" key="3">
    <source>
        <dbReference type="Proteomes" id="UP000807353"/>
    </source>
</evidence>
<reference evidence="2" key="1">
    <citation type="submission" date="2020-11" db="EMBL/GenBank/DDBJ databases">
        <authorList>
            <consortium name="DOE Joint Genome Institute"/>
            <person name="Ahrendt S."/>
            <person name="Riley R."/>
            <person name="Andreopoulos W."/>
            <person name="Labutti K."/>
            <person name="Pangilinan J."/>
            <person name="Ruiz-Duenas F.J."/>
            <person name="Barrasa J.M."/>
            <person name="Sanchez-Garcia M."/>
            <person name="Camarero S."/>
            <person name="Miyauchi S."/>
            <person name="Serrano A."/>
            <person name="Linde D."/>
            <person name="Babiker R."/>
            <person name="Drula E."/>
            <person name="Ayuso-Fernandez I."/>
            <person name="Pacheco R."/>
            <person name="Padilla G."/>
            <person name="Ferreira P."/>
            <person name="Barriuso J."/>
            <person name="Kellner H."/>
            <person name="Castanera R."/>
            <person name="Alfaro M."/>
            <person name="Ramirez L."/>
            <person name="Pisabarro A.G."/>
            <person name="Kuo A."/>
            <person name="Tritt A."/>
            <person name="Lipzen A."/>
            <person name="He G."/>
            <person name="Yan M."/>
            <person name="Ng V."/>
            <person name="Cullen D."/>
            <person name="Martin F."/>
            <person name="Rosso M.-N."/>
            <person name="Henrissat B."/>
            <person name="Hibbett D."/>
            <person name="Martinez A.T."/>
            <person name="Grigoriev I.V."/>
        </authorList>
    </citation>
    <scope>NUCLEOTIDE SEQUENCE</scope>
    <source>
        <strain evidence="2">CBS 247.69</strain>
    </source>
</reference>
<feature type="region of interest" description="Disordered" evidence="1">
    <location>
        <begin position="536"/>
        <end position="584"/>
    </location>
</feature>
<keyword evidence="3" id="KW-1185">Reference proteome</keyword>
<protein>
    <submittedName>
        <fullName evidence="2">Uncharacterized protein</fullName>
    </submittedName>
</protein>
<dbReference type="PANTHER" id="PTHR24216">
    <property type="entry name" value="PAXILLIN-RELATED"/>
    <property type="match status" value="1"/>
</dbReference>